<dbReference type="InterPro" id="IPR001544">
    <property type="entry name" value="Aminotrans_IV"/>
</dbReference>
<sequence>MVSYNFELIPEKKIGALNLDRGFQYGDGLFETMICENGQILFLEDHLERLRKGLKALRITPPKSLNKETIISEVRSLAEADGLGDHIRVKLTTWRKEGGLYTPISNEANVMITVKPVQQQTDENYFIKTDFCETSTVAYSAVSFCKTLSSMSYVLAGIEKKEKEVDDLIICNTEGYVAEFISSNIFWIKDDKVYTPKLETGCVAGISRKNIIKVLENHGYKVKKVLARKYDLTYADVILSTNIAGVKIVKELEGRTYNSPRAWRTLFLKAYDL</sequence>
<proteinExistence type="inferred from homology"/>
<evidence type="ECO:0000256" key="10">
    <source>
        <dbReference type="ARBA" id="ARBA00049229"/>
    </source>
</evidence>
<keyword evidence="7 12" id="KW-0663">Pyridoxal phosphate</keyword>
<reference evidence="13 14" key="1">
    <citation type="submission" date="2018-03" db="EMBL/GenBank/DDBJ databases">
        <title>Genomic Encyclopedia of Archaeal and Bacterial Type Strains, Phase II (KMG-II): from individual species to whole genera.</title>
        <authorList>
            <person name="Goeker M."/>
        </authorList>
    </citation>
    <scope>NUCLEOTIDE SEQUENCE [LARGE SCALE GENOMIC DNA]</scope>
    <source>
        <strain evidence="13 14">DSM 28229</strain>
    </source>
</reference>
<accession>A0A315Z5P3</accession>
<evidence type="ECO:0000256" key="6">
    <source>
        <dbReference type="ARBA" id="ARBA00013053"/>
    </source>
</evidence>
<dbReference type="AlphaFoldDB" id="A0A315Z5P3"/>
<comment type="pathway">
    <text evidence="2">Amino-acid biosynthesis; L-isoleucine biosynthesis; L-isoleucine from 2-oxobutanoate: step 4/4.</text>
</comment>
<evidence type="ECO:0000256" key="3">
    <source>
        <dbReference type="ARBA" id="ARBA00004931"/>
    </source>
</evidence>
<comment type="catalytic activity">
    <reaction evidence="10">
        <text>L-leucine + 2-oxoglutarate = 4-methyl-2-oxopentanoate + L-glutamate</text>
        <dbReference type="Rhea" id="RHEA:18321"/>
        <dbReference type="ChEBI" id="CHEBI:16810"/>
        <dbReference type="ChEBI" id="CHEBI:17865"/>
        <dbReference type="ChEBI" id="CHEBI:29985"/>
        <dbReference type="ChEBI" id="CHEBI:57427"/>
        <dbReference type="EC" id="2.6.1.42"/>
    </reaction>
</comment>
<protein>
    <recommendedName>
        <fullName evidence="6">branched-chain-amino-acid transaminase</fullName>
        <ecNumber evidence="6">2.6.1.42</ecNumber>
    </recommendedName>
</protein>
<comment type="catalytic activity">
    <reaction evidence="8">
        <text>L-valine + 2-oxoglutarate = 3-methyl-2-oxobutanoate + L-glutamate</text>
        <dbReference type="Rhea" id="RHEA:24813"/>
        <dbReference type="ChEBI" id="CHEBI:11851"/>
        <dbReference type="ChEBI" id="CHEBI:16810"/>
        <dbReference type="ChEBI" id="CHEBI:29985"/>
        <dbReference type="ChEBI" id="CHEBI:57762"/>
        <dbReference type="EC" id="2.6.1.42"/>
    </reaction>
</comment>
<dbReference type="InterPro" id="IPR043131">
    <property type="entry name" value="BCAT-like_N"/>
</dbReference>
<evidence type="ECO:0000256" key="1">
    <source>
        <dbReference type="ARBA" id="ARBA00001933"/>
    </source>
</evidence>
<dbReference type="InterPro" id="IPR050571">
    <property type="entry name" value="Class-IV_PLP-Dep_Aminotrnsfr"/>
</dbReference>
<keyword evidence="14" id="KW-1185">Reference proteome</keyword>
<evidence type="ECO:0000256" key="11">
    <source>
        <dbReference type="RuleBase" id="RU004106"/>
    </source>
</evidence>
<dbReference type="RefSeq" id="WP_109621815.1">
    <property type="nucleotide sequence ID" value="NZ_QGDO01000007.1"/>
</dbReference>
<comment type="catalytic activity">
    <reaction evidence="9">
        <text>L-isoleucine + 2-oxoglutarate = (S)-3-methyl-2-oxopentanoate + L-glutamate</text>
        <dbReference type="Rhea" id="RHEA:24801"/>
        <dbReference type="ChEBI" id="CHEBI:16810"/>
        <dbReference type="ChEBI" id="CHEBI:29985"/>
        <dbReference type="ChEBI" id="CHEBI:35146"/>
        <dbReference type="ChEBI" id="CHEBI:58045"/>
        <dbReference type="EC" id="2.6.1.42"/>
    </reaction>
</comment>
<dbReference type="InterPro" id="IPR036038">
    <property type="entry name" value="Aminotransferase-like"/>
</dbReference>
<dbReference type="Proteomes" id="UP000245535">
    <property type="component" value="Unassembled WGS sequence"/>
</dbReference>
<dbReference type="InterPro" id="IPR043132">
    <property type="entry name" value="BCAT-like_C"/>
</dbReference>
<gene>
    <name evidence="13" type="ORF">BC781_107187</name>
</gene>
<dbReference type="GO" id="GO:0004084">
    <property type="term" value="F:branched-chain-amino-acid transaminase activity"/>
    <property type="evidence" value="ECO:0007669"/>
    <property type="project" value="UniProtKB-EC"/>
</dbReference>
<dbReference type="EC" id="2.6.1.42" evidence="6"/>
<name>A0A315Z5P3_SEDFL</name>
<evidence type="ECO:0000256" key="5">
    <source>
        <dbReference type="ARBA" id="ARBA00009320"/>
    </source>
</evidence>
<dbReference type="SUPFAM" id="SSF56752">
    <property type="entry name" value="D-aminoacid aminotransferase-like PLP-dependent enzymes"/>
    <property type="match status" value="1"/>
</dbReference>
<evidence type="ECO:0000256" key="7">
    <source>
        <dbReference type="ARBA" id="ARBA00022898"/>
    </source>
</evidence>
<dbReference type="InterPro" id="IPR018300">
    <property type="entry name" value="Aminotrans_IV_CS"/>
</dbReference>
<evidence type="ECO:0000256" key="2">
    <source>
        <dbReference type="ARBA" id="ARBA00004824"/>
    </source>
</evidence>
<dbReference type="CDD" id="cd00449">
    <property type="entry name" value="PLPDE_IV"/>
    <property type="match status" value="1"/>
</dbReference>
<comment type="cofactor">
    <cofactor evidence="1 12">
        <name>pyridoxal 5'-phosphate</name>
        <dbReference type="ChEBI" id="CHEBI:597326"/>
    </cofactor>
</comment>
<comment type="caution">
    <text evidence="13">The sequence shown here is derived from an EMBL/GenBank/DDBJ whole genome shotgun (WGS) entry which is preliminary data.</text>
</comment>
<keyword evidence="13" id="KW-0032">Aminotransferase</keyword>
<organism evidence="13 14">
    <name type="scientific">Sediminitomix flava</name>
    <dbReference type="NCBI Taxonomy" id="379075"/>
    <lineage>
        <taxon>Bacteria</taxon>
        <taxon>Pseudomonadati</taxon>
        <taxon>Bacteroidota</taxon>
        <taxon>Cytophagia</taxon>
        <taxon>Cytophagales</taxon>
        <taxon>Flammeovirgaceae</taxon>
        <taxon>Sediminitomix</taxon>
    </lineage>
</organism>
<dbReference type="PANTHER" id="PTHR42743">
    <property type="entry name" value="AMINO-ACID AMINOTRANSFERASE"/>
    <property type="match status" value="1"/>
</dbReference>
<dbReference type="OrthoDB" id="9805628at2"/>
<evidence type="ECO:0000256" key="12">
    <source>
        <dbReference type="RuleBase" id="RU004516"/>
    </source>
</evidence>
<comment type="similarity">
    <text evidence="5 11">Belongs to the class-IV pyridoxal-phosphate-dependent aminotransferase family.</text>
</comment>
<dbReference type="Gene3D" id="3.20.10.10">
    <property type="entry name" value="D-amino Acid Aminotransferase, subunit A, domain 2"/>
    <property type="match status" value="1"/>
</dbReference>
<keyword evidence="13" id="KW-0808">Transferase</keyword>
<dbReference type="EMBL" id="QGDO01000007">
    <property type="protein sequence ID" value="PWJ38597.1"/>
    <property type="molecule type" value="Genomic_DNA"/>
</dbReference>
<dbReference type="GO" id="GO:0046394">
    <property type="term" value="P:carboxylic acid biosynthetic process"/>
    <property type="evidence" value="ECO:0007669"/>
    <property type="project" value="UniProtKB-ARBA"/>
</dbReference>
<evidence type="ECO:0000313" key="13">
    <source>
        <dbReference type="EMBL" id="PWJ38597.1"/>
    </source>
</evidence>
<dbReference type="PANTHER" id="PTHR42743:SF11">
    <property type="entry name" value="AMINODEOXYCHORISMATE LYASE"/>
    <property type="match status" value="1"/>
</dbReference>
<evidence type="ECO:0000256" key="9">
    <source>
        <dbReference type="ARBA" id="ARBA00048798"/>
    </source>
</evidence>
<evidence type="ECO:0000313" key="14">
    <source>
        <dbReference type="Proteomes" id="UP000245535"/>
    </source>
</evidence>
<dbReference type="Pfam" id="PF01063">
    <property type="entry name" value="Aminotran_4"/>
    <property type="match status" value="1"/>
</dbReference>
<evidence type="ECO:0000256" key="4">
    <source>
        <dbReference type="ARBA" id="ARBA00005072"/>
    </source>
</evidence>
<dbReference type="PROSITE" id="PS00770">
    <property type="entry name" value="AA_TRANSFER_CLASS_4"/>
    <property type="match status" value="1"/>
</dbReference>
<dbReference type="Gene3D" id="3.30.470.10">
    <property type="match status" value="1"/>
</dbReference>
<comment type="pathway">
    <text evidence="4">Amino-acid biosynthesis; L-leucine biosynthesis; L-leucine from 3-methyl-2-oxobutanoate: step 4/4.</text>
</comment>
<evidence type="ECO:0000256" key="8">
    <source>
        <dbReference type="ARBA" id="ARBA00048212"/>
    </source>
</evidence>
<comment type="pathway">
    <text evidence="3">Amino-acid biosynthesis; L-valine biosynthesis; L-valine from pyruvate: step 4/4.</text>
</comment>